<comment type="similarity">
    <text evidence="3 9">Belongs to the TrpC family.</text>
</comment>
<accession>A0A1M6IHP1</accession>
<dbReference type="UniPathway" id="UPA00035">
    <property type="reaction ID" value="UER00043"/>
</dbReference>
<evidence type="ECO:0000256" key="5">
    <source>
        <dbReference type="ARBA" id="ARBA00022793"/>
    </source>
</evidence>
<dbReference type="InterPro" id="IPR001468">
    <property type="entry name" value="Indole-3-GlycerolPSynthase_CS"/>
</dbReference>
<dbReference type="HAMAP" id="MF_00134_B">
    <property type="entry name" value="IGPS_B"/>
    <property type="match status" value="1"/>
</dbReference>
<keyword evidence="12" id="KW-1185">Reference proteome</keyword>
<dbReference type="InterPro" id="IPR013798">
    <property type="entry name" value="Indole-3-glycerol_P_synth_dom"/>
</dbReference>
<dbReference type="NCBIfam" id="NF001377">
    <property type="entry name" value="PRK00278.2-4"/>
    <property type="match status" value="1"/>
</dbReference>
<dbReference type="PROSITE" id="PS00614">
    <property type="entry name" value="IGPS"/>
    <property type="match status" value="1"/>
</dbReference>
<evidence type="ECO:0000256" key="1">
    <source>
        <dbReference type="ARBA" id="ARBA00001633"/>
    </source>
</evidence>
<keyword evidence="6 9" id="KW-0822">Tryptophan biosynthesis</keyword>
<keyword evidence="8 9" id="KW-0456">Lyase</keyword>
<comment type="catalytic activity">
    <reaction evidence="1 9">
        <text>1-(2-carboxyphenylamino)-1-deoxy-D-ribulose 5-phosphate + H(+) = (1S,2R)-1-C-(indol-3-yl)glycerol 3-phosphate + CO2 + H2O</text>
        <dbReference type="Rhea" id="RHEA:23476"/>
        <dbReference type="ChEBI" id="CHEBI:15377"/>
        <dbReference type="ChEBI" id="CHEBI:15378"/>
        <dbReference type="ChEBI" id="CHEBI:16526"/>
        <dbReference type="ChEBI" id="CHEBI:58613"/>
        <dbReference type="ChEBI" id="CHEBI:58866"/>
        <dbReference type="EC" id="4.1.1.48"/>
    </reaction>
</comment>
<gene>
    <name evidence="9" type="primary">trpC</name>
    <name evidence="11" type="ORF">SAMN02745243_00338</name>
</gene>
<evidence type="ECO:0000256" key="8">
    <source>
        <dbReference type="ARBA" id="ARBA00023239"/>
    </source>
</evidence>
<dbReference type="EMBL" id="FQZY01000007">
    <property type="protein sequence ID" value="SHJ33934.1"/>
    <property type="molecule type" value="Genomic_DNA"/>
</dbReference>
<dbReference type="RefSeq" id="WP_073104227.1">
    <property type="nucleotide sequence ID" value="NZ_FQZY01000007.1"/>
</dbReference>
<feature type="domain" description="Indole-3-glycerol phosphate synthase" evidence="10">
    <location>
        <begin position="3"/>
        <end position="254"/>
    </location>
</feature>
<evidence type="ECO:0000256" key="6">
    <source>
        <dbReference type="ARBA" id="ARBA00022822"/>
    </source>
</evidence>
<dbReference type="OrthoDB" id="9804217at2"/>
<dbReference type="GO" id="GO:0004425">
    <property type="term" value="F:indole-3-glycerol-phosphate synthase activity"/>
    <property type="evidence" value="ECO:0007669"/>
    <property type="project" value="UniProtKB-UniRule"/>
</dbReference>
<organism evidence="11 12">
    <name type="scientific">Hespellia stercorisuis DSM 15480</name>
    <dbReference type="NCBI Taxonomy" id="1121950"/>
    <lineage>
        <taxon>Bacteria</taxon>
        <taxon>Bacillati</taxon>
        <taxon>Bacillota</taxon>
        <taxon>Clostridia</taxon>
        <taxon>Lachnospirales</taxon>
        <taxon>Lachnospiraceae</taxon>
        <taxon>Hespellia</taxon>
    </lineage>
</organism>
<dbReference type="Gene3D" id="3.20.20.70">
    <property type="entry name" value="Aldolase class I"/>
    <property type="match status" value="1"/>
</dbReference>
<dbReference type="PANTHER" id="PTHR22854">
    <property type="entry name" value="TRYPTOPHAN BIOSYNTHESIS PROTEIN"/>
    <property type="match status" value="1"/>
</dbReference>
<keyword evidence="5 9" id="KW-0210">Decarboxylase</keyword>
<evidence type="ECO:0000256" key="2">
    <source>
        <dbReference type="ARBA" id="ARBA00004696"/>
    </source>
</evidence>
<evidence type="ECO:0000256" key="9">
    <source>
        <dbReference type="HAMAP-Rule" id="MF_00134"/>
    </source>
</evidence>
<comment type="pathway">
    <text evidence="2 9">Amino-acid biosynthesis; L-tryptophan biosynthesis; L-tryptophan from chorismate: step 4/5.</text>
</comment>
<protein>
    <recommendedName>
        <fullName evidence="9">Indole-3-glycerol phosphate synthase</fullName>
        <shortName evidence="9">IGPS</shortName>
        <ecNumber evidence="9">4.1.1.48</ecNumber>
    </recommendedName>
</protein>
<dbReference type="FunFam" id="3.20.20.70:FF:000024">
    <property type="entry name" value="Indole-3-glycerol phosphate synthase"/>
    <property type="match status" value="1"/>
</dbReference>
<dbReference type="InterPro" id="IPR045186">
    <property type="entry name" value="Indole-3-glycerol_P_synth"/>
</dbReference>
<reference evidence="11 12" key="1">
    <citation type="submission" date="2016-11" db="EMBL/GenBank/DDBJ databases">
        <authorList>
            <person name="Jaros S."/>
            <person name="Januszkiewicz K."/>
            <person name="Wedrychowicz H."/>
        </authorList>
    </citation>
    <scope>NUCLEOTIDE SEQUENCE [LARGE SCALE GENOMIC DNA]</scope>
    <source>
        <strain evidence="11 12">DSM 15480</strain>
    </source>
</reference>
<name>A0A1M6IHP1_9FIRM</name>
<dbReference type="GO" id="GO:0004640">
    <property type="term" value="F:phosphoribosylanthranilate isomerase activity"/>
    <property type="evidence" value="ECO:0007669"/>
    <property type="project" value="TreeGrafter"/>
</dbReference>
<sequence>MILDELAEYAKKRVAAAKNTVSAEIIKERALALPKGEFCFEHTLKKAEMSFICEVKKASPSKGIIAENFPYVEIAKDYEAAGADCVSVLTEPKWFQGSDEIFCEIRKKIKLPMIRKDFTVDAYQIYEAKVMGADAVLLICALLDTETIRSCIQICDELGITALVETHNEEEIDSAVAAGARVIGVNNRNLKNFTVDFSNAARLRDRIPENVVFVAESGVKNAEDIRQLAKVGADAVLVGEALMKSEDKAGMLREFRSRAEHRR</sequence>
<dbReference type="InterPro" id="IPR013785">
    <property type="entry name" value="Aldolase_TIM"/>
</dbReference>
<evidence type="ECO:0000256" key="3">
    <source>
        <dbReference type="ARBA" id="ARBA00008737"/>
    </source>
</evidence>
<dbReference type="GO" id="GO:0000162">
    <property type="term" value="P:L-tryptophan biosynthetic process"/>
    <property type="evidence" value="ECO:0007669"/>
    <property type="project" value="UniProtKB-UniRule"/>
</dbReference>
<dbReference type="Pfam" id="PF00218">
    <property type="entry name" value="IGPS"/>
    <property type="match status" value="1"/>
</dbReference>
<dbReference type="PANTHER" id="PTHR22854:SF2">
    <property type="entry name" value="INDOLE-3-GLYCEROL-PHOSPHATE SYNTHASE"/>
    <property type="match status" value="1"/>
</dbReference>
<dbReference type="InterPro" id="IPR011060">
    <property type="entry name" value="RibuloseP-bd_barrel"/>
</dbReference>
<proteinExistence type="inferred from homology"/>
<evidence type="ECO:0000313" key="12">
    <source>
        <dbReference type="Proteomes" id="UP000184301"/>
    </source>
</evidence>
<dbReference type="AlphaFoldDB" id="A0A1M6IHP1"/>
<keyword evidence="4 9" id="KW-0028">Amino-acid biosynthesis</keyword>
<keyword evidence="7 9" id="KW-0057">Aromatic amino acid biosynthesis</keyword>
<evidence type="ECO:0000259" key="10">
    <source>
        <dbReference type="Pfam" id="PF00218"/>
    </source>
</evidence>
<dbReference type="Proteomes" id="UP000184301">
    <property type="component" value="Unassembled WGS sequence"/>
</dbReference>
<evidence type="ECO:0000256" key="4">
    <source>
        <dbReference type="ARBA" id="ARBA00022605"/>
    </source>
</evidence>
<evidence type="ECO:0000256" key="7">
    <source>
        <dbReference type="ARBA" id="ARBA00023141"/>
    </source>
</evidence>
<dbReference type="STRING" id="1121950.SAMN02745243_00338"/>
<dbReference type="SUPFAM" id="SSF51366">
    <property type="entry name" value="Ribulose-phoshate binding barrel"/>
    <property type="match status" value="1"/>
</dbReference>
<dbReference type="EC" id="4.1.1.48" evidence="9"/>
<evidence type="ECO:0000313" key="11">
    <source>
        <dbReference type="EMBL" id="SHJ33934.1"/>
    </source>
</evidence>
<dbReference type="CDD" id="cd00331">
    <property type="entry name" value="IGPS"/>
    <property type="match status" value="1"/>
</dbReference>